<dbReference type="InterPro" id="IPR007227">
    <property type="entry name" value="Cell_shape_determining_MreD"/>
</dbReference>
<keyword evidence="2" id="KW-1003">Cell membrane</keyword>
<name>A0A6J6H2Y2_9ZZZZ</name>
<feature type="transmembrane region" description="Helical" evidence="7">
    <location>
        <begin position="102"/>
        <end position="125"/>
    </location>
</feature>
<comment type="subcellular location">
    <subcellularLocation>
        <location evidence="1">Cell membrane</location>
        <topology evidence="1">Multi-pass membrane protein</topology>
    </subcellularLocation>
</comment>
<keyword evidence="4" id="KW-0133">Cell shape</keyword>
<evidence type="ECO:0000256" key="6">
    <source>
        <dbReference type="ARBA" id="ARBA00023136"/>
    </source>
</evidence>
<dbReference type="EMBL" id="CAFBPY010000071">
    <property type="protein sequence ID" value="CAB5037295.1"/>
    <property type="molecule type" value="Genomic_DNA"/>
</dbReference>
<dbReference type="GO" id="GO:0005886">
    <property type="term" value="C:plasma membrane"/>
    <property type="evidence" value="ECO:0007669"/>
    <property type="project" value="UniProtKB-SubCell"/>
</dbReference>
<keyword evidence="6 7" id="KW-0472">Membrane</keyword>
<dbReference type="EMBL" id="CAEZUJ010000064">
    <property type="protein sequence ID" value="CAB4606753.1"/>
    <property type="molecule type" value="Genomic_DNA"/>
</dbReference>
<feature type="transmembrane region" description="Helical" evidence="7">
    <location>
        <begin position="57"/>
        <end position="82"/>
    </location>
</feature>
<gene>
    <name evidence="8" type="ORF">UFOPK1811_01171</name>
    <name evidence="9" type="ORF">UFOPK2360_00601</name>
    <name evidence="10" type="ORF">UFOPK2659_00761</name>
    <name evidence="11" type="ORF">UFOPK3306_00731</name>
    <name evidence="12" type="ORF">UFOPK4209_00566</name>
</gene>
<keyword evidence="5 7" id="KW-1133">Transmembrane helix</keyword>
<reference evidence="8" key="1">
    <citation type="submission" date="2020-05" db="EMBL/GenBank/DDBJ databases">
        <authorList>
            <person name="Chiriac C."/>
            <person name="Salcher M."/>
            <person name="Ghai R."/>
            <person name="Kavagutti S V."/>
        </authorList>
    </citation>
    <scope>NUCLEOTIDE SEQUENCE</scope>
</reference>
<dbReference type="GO" id="GO:0008360">
    <property type="term" value="P:regulation of cell shape"/>
    <property type="evidence" value="ECO:0007669"/>
    <property type="project" value="UniProtKB-KW"/>
</dbReference>
<dbReference type="EMBL" id="CAFBLI010000046">
    <property type="protein sequence ID" value="CAB4866888.1"/>
    <property type="molecule type" value="Genomic_DNA"/>
</dbReference>
<sequence length="170" mass="18494">MKKSLFFVISAGLILTFQEVVISRIAFPFANPSIFLIFVISWAFLEDQWLAALQGFLAGFILDISPLSVGVIGHWAFVLAVISYGVSELGVQLRGSRRSPLTLTVVVTAGIFFTLIFFVISGALINSNQGYGFMQTVPGVVFWSLVFTPFISPLIIKLKRVADGVGASVE</sequence>
<evidence type="ECO:0000256" key="5">
    <source>
        <dbReference type="ARBA" id="ARBA00022989"/>
    </source>
</evidence>
<dbReference type="NCBIfam" id="TIGR03426">
    <property type="entry name" value="shape_MreD"/>
    <property type="match status" value="1"/>
</dbReference>
<organism evidence="8">
    <name type="scientific">freshwater metagenome</name>
    <dbReference type="NCBI Taxonomy" id="449393"/>
    <lineage>
        <taxon>unclassified sequences</taxon>
        <taxon>metagenomes</taxon>
        <taxon>ecological metagenomes</taxon>
    </lineage>
</organism>
<evidence type="ECO:0000256" key="2">
    <source>
        <dbReference type="ARBA" id="ARBA00022475"/>
    </source>
</evidence>
<evidence type="ECO:0000256" key="7">
    <source>
        <dbReference type="SAM" id="Phobius"/>
    </source>
</evidence>
<keyword evidence="3 7" id="KW-0812">Transmembrane</keyword>
<evidence type="ECO:0000313" key="10">
    <source>
        <dbReference type="EMBL" id="CAB4722735.1"/>
    </source>
</evidence>
<evidence type="ECO:0000313" key="12">
    <source>
        <dbReference type="EMBL" id="CAB5037295.1"/>
    </source>
</evidence>
<evidence type="ECO:0000313" key="8">
    <source>
        <dbReference type="EMBL" id="CAB4606753.1"/>
    </source>
</evidence>
<dbReference type="AlphaFoldDB" id="A0A6J6H2Y2"/>
<evidence type="ECO:0000313" key="9">
    <source>
        <dbReference type="EMBL" id="CAB4681612.1"/>
    </source>
</evidence>
<protein>
    <submittedName>
        <fullName evidence="8">Unannotated protein</fullName>
    </submittedName>
</protein>
<evidence type="ECO:0000313" key="11">
    <source>
        <dbReference type="EMBL" id="CAB4866888.1"/>
    </source>
</evidence>
<evidence type="ECO:0000256" key="1">
    <source>
        <dbReference type="ARBA" id="ARBA00004651"/>
    </source>
</evidence>
<accession>A0A6J6H2Y2</accession>
<dbReference type="Pfam" id="PF04093">
    <property type="entry name" value="MreD"/>
    <property type="match status" value="1"/>
</dbReference>
<feature type="transmembrane region" description="Helical" evidence="7">
    <location>
        <begin position="137"/>
        <end position="156"/>
    </location>
</feature>
<proteinExistence type="predicted"/>
<evidence type="ECO:0000256" key="4">
    <source>
        <dbReference type="ARBA" id="ARBA00022960"/>
    </source>
</evidence>
<evidence type="ECO:0000256" key="3">
    <source>
        <dbReference type="ARBA" id="ARBA00022692"/>
    </source>
</evidence>
<dbReference type="EMBL" id="CAEZYJ010000104">
    <property type="protein sequence ID" value="CAB4722735.1"/>
    <property type="molecule type" value="Genomic_DNA"/>
</dbReference>
<dbReference type="EMBL" id="CAEZXH010000027">
    <property type="protein sequence ID" value="CAB4681612.1"/>
    <property type="molecule type" value="Genomic_DNA"/>
</dbReference>
<feature type="transmembrane region" description="Helical" evidence="7">
    <location>
        <begin position="28"/>
        <end position="45"/>
    </location>
</feature>